<keyword evidence="1" id="KW-0812">Transmembrane</keyword>
<protein>
    <submittedName>
        <fullName evidence="2">Uncharacterized protein</fullName>
    </submittedName>
</protein>
<organism evidence="2 3">
    <name type="scientific">Rhodospira trueperi</name>
    <dbReference type="NCBI Taxonomy" id="69960"/>
    <lineage>
        <taxon>Bacteria</taxon>
        <taxon>Pseudomonadati</taxon>
        <taxon>Pseudomonadota</taxon>
        <taxon>Alphaproteobacteria</taxon>
        <taxon>Rhodospirillales</taxon>
        <taxon>Rhodospirillaceae</taxon>
        <taxon>Rhodospira</taxon>
    </lineage>
</organism>
<reference evidence="2 3" key="1">
    <citation type="submission" date="2016-10" db="EMBL/GenBank/DDBJ databases">
        <authorList>
            <person name="de Groot N.N."/>
        </authorList>
    </citation>
    <scope>NUCLEOTIDE SEQUENCE [LARGE SCALE GENOMIC DNA]</scope>
    <source>
        <strain evidence="2 3">ATCC 700224</strain>
    </source>
</reference>
<evidence type="ECO:0000313" key="2">
    <source>
        <dbReference type="EMBL" id="SDD91903.1"/>
    </source>
</evidence>
<accession>A0A1G6YPG2</accession>
<dbReference type="STRING" id="69960.SAMN05421720_10272"/>
<proteinExistence type="predicted"/>
<dbReference type="Proteomes" id="UP000199412">
    <property type="component" value="Unassembled WGS sequence"/>
</dbReference>
<keyword evidence="1" id="KW-0472">Membrane</keyword>
<gene>
    <name evidence="2" type="ORF">SAMN05421720_10272</name>
</gene>
<name>A0A1G6YPG2_9PROT</name>
<evidence type="ECO:0000256" key="1">
    <source>
        <dbReference type="SAM" id="Phobius"/>
    </source>
</evidence>
<keyword evidence="3" id="KW-1185">Reference proteome</keyword>
<dbReference type="AlphaFoldDB" id="A0A1G6YPG2"/>
<evidence type="ECO:0000313" key="3">
    <source>
        <dbReference type="Proteomes" id="UP000199412"/>
    </source>
</evidence>
<dbReference type="RefSeq" id="WP_176793331.1">
    <property type="nucleotide sequence ID" value="NZ_FNAP01000002.1"/>
</dbReference>
<sequence length="57" mass="6114">MARRRSRSGGDESSGVLIKILVSLLLVLLVAGGVALATLDMKPPTRPVEKVIPNDRF</sequence>
<feature type="transmembrane region" description="Helical" evidence="1">
    <location>
        <begin position="20"/>
        <end position="39"/>
    </location>
</feature>
<dbReference type="EMBL" id="FNAP01000002">
    <property type="protein sequence ID" value="SDD91903.1"/>
    <property type="molecule type" value="Genomic_DNA"/>
</dbReference>
<keyword evidence="1" id="KW-1133">Transmembrane helix</keyword>